<dbReference type="SUPFAM" id="SSF51905">
    <property type="entry name" value="FAD/NAD(P)-binding domain"/>
    <property type="match status" value="1"/>
</dbReference>
<protein>
    <submittedName>
        <fullName evidence="1">Uncharacterized protein</fullName>
    </submittedName>
</protein>
<dbReference type="AlphaFoldDB" id="A0AA38RNF0"/>
<comment type="caution">
    <text evidence="1">The sequence shown here is derived from an EMBL/GenBank/DDBJ whole genome shotgun (WGS) entry which is preliminary data.</text>
</comment>
<gene>
    <name evidence="1" type="ORF">NKR19_g4887</name>
</gene>
<dbReference type="Proteomes" id="UP001174691">
    <property type="component" value="Unassembled WGS sequence"/>
</dbReference>
<evidence type="ECO:0000313" key="1">
    <source>
        <dbReference type="EMBL" id="KAJ9151491.1"/>
    </source>
</evidence>
<accession>A0AA38RNF0</accession>
<sequence>MLRNSVLSTAAAAVTFATHSPLRRRFRPARSDVYGKKVVVIDTSSRLGGHVDTINAPGVDSHIDFGVQSYHSYSFVEPFFNRYGINVVAASGVPFNTVYLDQKTEPVNVTMYSAEDQMAAIGRWTEFGLKYRKYVYPSYNLPSPLGEAAPLARPFMETVRALNLESIVVMLLDAHWSNDLLALPTLHAMSTFGYAWFDGTPLVVPESHSNTQLYANIQAHLGDKVLLNTHIASVYRDSKTGSSTITVKKPNGDCTRIIAKQIIVGFWSCVNLHNGFLRLDGLPEGGHQKPVSSNPERLYMPTAPNVRFINLAGTPYALTYVIGDPNADADEWTSKRLVEERLRTINEVGTYHLSTLASPTTPRSSAPSARPIWRRDSGRGSALCKGRGIRIIIIAGSEPSPVVISEFTLFSTADDCKTSDAIGSVSFVKGHDSKKCHSVGELTGGKVAFGISETGGDLKCQLTVFEKGDCSDAGTKIGITPKPQPGCFSNAGGITGFEVDCPWWN</sequence>
<name>A0AA38RNF0_9PEZI</name>
<dbReference type="Gene3D" id="3.50.50.60">
    <property type="entry name" value="FAD/NAD(P)-binding domain"/>
    <property type="match status" value="1"/>
</dbReference>
<proteinExistence type="predicted"/>
<dbReference type="InterPro" id="IPR036188">
    <property type="entry name" value="FAD/NAD-bd_sf"/>
</dbReference>
<keyword evidence="2" id="KW-1185">Reference proteome</keyword>
<organism evidence="1 2">
    <name type="scientific">Coniochaeta hoffmannii</name>
    <dbReference type="NCBI Taxonomy" id="91930"/>
    <lineage>
        <taxon>Eukaryota</taxon>
        <taxon>Fungi</taxon>
        <taxon>Dikarya</taxon>
        <taxon>Ascomycota</taxon>
        <taxon>Pezizomycotina</taxon>
        <taxon>Sordariomycetes</taxon>
        <taxon>Sordariomycetidae</taxon>
        <taxon>Coniochaetales</taxon>
        <taxon>Coniochaetaceae</taxon>
        <taxon>Coniochaeta</taxon>
    </lineage>
</organism>
<dbReference type="EMBL" id="JANBVN010000064">
    <property type="protein sequence ID" value="KAJ9151491.1"/>
    <property type="molecule type" value="Genomic_DNA"/>
</dbReference>
<evidence type="ECO:0000313" key="2">
    <source>
        <dbReference type="Proteomes" id="UP001174691"/>
    </source>
</evidence>
<reference evidence="1" key="1">
    <citation type="submission" date="2022-07" db="EMBL/GenBank/DDBJ databases">
        <title>Fungi with potential for degradation of polypropylene.</title>
        <authorList>
            <person name="Gostincar C."/>
        </authorList>
    </citation>
    <scope>NUCLEOTIDE SEQUENCE</scope>
    <source>
        <strain evidence="1">EXF-13287</strain>
    </source>
</reference>